<dbReference type="AlphaFoldDB" id="A0A167Y989"/>
<keyword evidence="1" id="KW-1133">Transmembrane helix</keyword>
<gene>
    <name evidence="2" type="ORF">SPI_02793</name>
</gene>
<dbReference type="Proteomes" id="UP000076874">
    <property type="component" value="Unassembled WGS sequence"/>
</dbReference>
<feature type="transmembrane region" description="Helical" evidence="1">
    <location>
        <begin position="32"/>
        <end position="58"/>
    </location>
</feature>
<keyword evidence="1" id="KW-0472">Membrane</keyword>
<dbReference type="EMBL" id="AZHD01000003">
    <property type="protein sequence ID" value="OAA66006.1"/>
    <property type="molecule type" value="Genomic_DNA"/>
</dbReference>
<evidence type="ECO:0000313" key="2">
    <source>
        <dbReference type="EMBL" id="OAA66006.1"/>
    </source>
</evidence>
<reference evidence="2 3" key="1">
    <citation type="journal article" date="2016" name="Genome Biol. Evol.">
        <title>Divergent and convergent evolution of fungal pathogenicity.</title>
        <authorList>
            <person name="Shang Y."/>
            <person name="Xiao G."/>
            <person name="Zheng P."/>
            <person name="Cen K."/>
            <person name="Zhan S."/>
            <person name="Wang C."/>
        </authorList>
    </citation>
    <scope>NUCLEOTIDE SEQUENCE [LARGE SCALE GENOMIC DNA]</scope>
    <source>
        <strain evidence="2 3">RCEF 264</strain>
    </source>
</reference>
<sequence length="209" mass="22918">MLPLTNVLARGHLIARSLVNTSNDDDDDNTNAHAVTVMIALLAIVFFGLLLALSLLMLRRAKRQQQLQRMATLPQYAAAAASGNTAGASGGKGHGLTIQTTHHGHGRQSVLLFSRDGQPMLANPQSPPYSPDNVPEIRITFPDEHDETGRRKSGRVVVVRVGETAIGMEPLSDEEEQLPAYEKESKSQFYSIDIDKIGGLKEKDYRNYQ</sequence>
<accession>A0A167Y989</accession>
<comment type="caution">
    <text evidence="2">The sequence shown here is derived from an EMBL/GenBank/DDBJ whole genome shotgun (WGS) entry which is preliminary data.</text>
</comment>
<protein>
    <submittedName>
        <fullName evidence="2">Uncharacterized protein</fullName>
    </submittedName>
</protein>
<dbReference type="OrthoDB" id="5388417at2759"/>
<evidence type="ECO:0000313" key="3">
    <source>
        <dbReference type="Proteomes" id="UP000076874"/>
    </source>
</evidence>
<evidence type="ECO:0000256" key="1">
    <source>
        <dbReference type="SAM" id="Phobius"/>
    </source>
</evidence>
<name>A0A167Y989_9HYPO</name>
<organism evidence="2 3">
    <name type="scientific">Niveomyces insectorum RCEF 264</name>
    <dbReference type="NCBI Taxonomy" id="1081102"/>
    <lineage>
        <taxon>Eukaryota</taxon>
        <taxon>Fungi</taxon>
        <taxon>Dikarya</taxon>
        <taxon>Ascomycota</taxon>
        <taxon>Pezizomycotina</taxon>
        <taxon>Sordariomycetes</taxon>
        <taxon>Hypocreomycetidae</taxon>
        <taxon>Hypocreales</taxon>
        <taxon>Cordycipitaceae</taxon>
        <taxon>Niveomyces</taxon>
    </lineage>
</organism>
<keyword evidence="1" id="KW-0812">Transmembrane</keyword>
<proteinExistence type="predicted"/>
<keyword evidence="3" id="KW-1185">Reference proteome</keyword>